<reference evidence="2" key="1">
    <citation type="submission" date="2021-06" db="EMBL/GenBank/DDBJ databases">
        <title>Parelaphostrongylus tenuis whole genome reference sequence.</title>
        <authorList>
            <person name="Garwood T.J."/>
            <person name="Larsen P.A."/>
            <person name="Fountain-Jones N.M."/>
            <person name="Garbe J.R."/>
            <person name="Macchietto M.G."/>
            <person name="Kania S.A."/>
            <person name="Gerhold R.W."/>
            <person name="Richards J.E."/>
            <person name="Wolf T.M."/>
        </authorList>
    </citation>
    <scope>NUCLEOTIDE SEQUENCE</scope>
    <source>
        <strain evidence="2">MNPRO001-30</strain>
        <tissue evidence="2">Meninges</tissue>
    </source>
</reference>
<dbReference type="AlphaFoldDB" id="A0AAD5M3S7"/>
<protein>
    <recommendedName>
        <fullName evidence="4">Peroxin-19</fullName>
    </recommendedName>
</protein>
<evidence type="ECO:0000313" key="3">
    <source>
        <dbReference type="Proteomes" id="UP001196413"/>
    </source>
</evidence>
<accession>A0AAD5M3S7</accession>
<feature type="compositionally biased region" description="Basic and acidic residues" evidence="1">
    <location>
        <begin position="1"/>
        <end position="21"/>
    </location>
</feature>
<keyword evidence="3" id="KW-1185">Reference proteome</keyword>
<sequence length="130" mass="14521">MFLTGEREMTKSDGDPPKNDSQDVQGLSELLDDALKGFKERPRTTDDELDELMAEHDQAAAQKAAGDFQAMLQQMVRVQEEAIRRAEDSGQRVPECDREAKDMIEAMKALMESSEKVQGGLVSQSRLFSV</sequence>
<evidence type="ECO:0000313" key="2">
    <source>
        <dbReference type="EMBL" id="KAJ1350705.1"/>
    </source>
</evidence>
<gene>
    <name evidence="2" type="ORF">KIN20_006570</name>
</gene>
<evidence type="ECO:0000256" key="1">
    <source>
        <dbReference type="SAM" id="MobiDB-lite"/>
    </source>
</evidence>
<proteinExistence type="predicted"/>
<feature type="region of interest" description="Disordered" evidence="1">
    <location>
        <begin position="1"/>
        <end position="27"/>
    </location>
</feature>
<evidence type="ECO:0008006" key="4">
    <source>
        <dbReference type="Google" id="ProtNLM"/>
    </source>
</evidence>
<comment type="caution">
    <text evidence="2">The sequence shown here is derived from an EMBL/GenBank/DDBJ whole genome shotgun (WGS) entry which is preliminary data.</text>
</comment>
<dbReference type="Proteomes" id="UP001196413">
    <property type="component" value="Unassembled WGS sequence"/>
</dbReference>
<name>A0AAD5M3S7_PARTN</name>
<dbReference type="EMBL" id="JAHQIW010000933">
    <property type="protein sequence ID" value="KAJ1350705.1"/>
    <property type="molecule type" value="Genomic_DNA"/>
</dbReference>
<organism evidence="2 3">
    <name type="scientific">Parelaphostrongylus tenuis</name>
    <name type="common">Meningeal worm</name>
    <dbReference type="NCBI Taxonomy" id="148309"/>
    <lineage>
        <taxon>Eukaryota</taxon>
        <taxon>Metazoa</taxon>
        <taxon>Ecdysozoa</taxon>
        <taxon>Nematoda</taxon>
        <taxon>Chromadorea</taxon>
        <taxon>Rhabditida</taxon>
        <taxon>Rhabditina</taxon>
        <taxon>Rhabditomorpha</taxon>
        <taxon>Strongyloidea</taxon>
        <taxon>Metastrongylidae</taxon>
        <taxon>Parelaphostrongylus</taxon>
    </lineage>
</organism>